<feature type="region of interest" description="Disordered" evidence="1">
    <location>
        <begin position="1"/>
        <end position="35"/>
    </location>
</feature>
<evidence type="ECO:0000313" key="3">
    <source>
        <dbReference type="Proteomes" id="UP000507470"/>
    </source>
</evidence>
<evidence type="ECO:0000313" key="2">
    <source>
        <dbReference type="EMBL" id="CAC5374888.1"/>
    </source>
</evidence>
<sequence>MANRHNHDLKKTRQDKDMTKSTKRQSANTKTKKRIRHTNNTMIKKRKRQPANSVTKKGSDLDTMFVVDKLEAIPNVRNIKHPIYRDILEMETDINHPGFTRLSLVAKSDRNSCIDVVCNCLPGTCTSELMHMSVNVFHDIYKQYYENFCLHDPCISNKSLTVDHAYCISTAQLNSMGCPSSMAMTA</sequence>
<dbReference type="EMBL" id="CACVKT020002094">
    <property type="protein sequence ID" value="CAC5374888.1"/>
    <property type="molecule type" value="Genomic_DNA"/>
</dbReference>
<dbReference type="OrthoDB" id="6147354at2759"/>
<accession>A0A6J8AWH7</accession>
<reference evidence="2 3" key="1">
    <citation type="submission" date="2020-06" db="EMBL/GenBank/DDBJ databases">
        <authorList>
            <person name="Li R."/>
            <person name="Bekaert M."/>
        </authorList>
    </citation>
    <scope>NUCLEOTIDE SEQUENCE [LARGE SCALE GENOMIC DNA]</scope>
    <source>
        <strain evidence="3">wild</strain>
    </source>
</reference>
<dbReference type="AlphaFoldDB" id="A0A6J8AWH7"/>
<protein>
    <submittedName>
        <fullName evidence="2">Uncharacterized protein</fullName>
    </submittedName>
</protein>
<evidence type="ECO:0000256" key="1">
    <source>
        <dbReference type="SAM" id="MobiDB-lite"/>
    </source>
</evidence>
<keyword evidence="3" id="KW-1185">Reference proteome</keyword>
<name>A0A6J8AWH7_MYTCO</name>
<dbReference type="Proteomes" id="UP000507470">
    <property type="component" value="Unassembled WGS sequence"/>
</dbReference>
<feature type="compositionally biased region" description="Basic and acidic residues" evidence="1">
    <location>
        <begin position="1"/>
        <end position="20"/>
    </location>
</feature>
<proteinExistence type="predicted"/>
<organism evidence="2 3">
    <name type="scientific">Mytilus coruscus</name>
    <name type="common">Sea mussel</name>
    <dbReference type="NCBI Taxonomy" id="42192"/>
    <lineage>
        <taxon>Eukaryota</taxon>
        <taxon>Metazoa</taxon>
        <taxon>Spiralia</taxon>
        <taxon>Lophotrochozoa</taxon>
        <taxon>Mollusca</taxon>
        <taxon>Bivalvia</taxon>
        <taxon>Autobranchia</taxon>
        <taxon>Pteriomorphia</taxon>
        <taxon>Mytilida</taxon>
        <taxon>Mytiloidea</taxon>
        <taxon>Mytilidae</taxon>
        <taxon>Mytilinae</taxon>
        <taxon>Mytilus</taxon>
    </lineage>
</organism>
<gene>
    <name evidence="2" type="ORF">MCOR_12110</name>
</gene>